<organism evidence="3 4">
    <name type="scientific">Carnegiea gigantea</name>
    <dbReference type="NCBI Taxonomy" id="171969"/>
    <lineage>
        <taxon>Eukaryota</taxon>
        <taxon>Viridiplantae</taxon>
        <taxon>Streptophyta</taxon>
        <taxon>Embryophyta</taxon>
        <taxon>Tracheophyta</taxon>
        <taxon>Spermatophyta</taxon>
        <taxon>Magnoliopsida</taxon>
        <taxon>eudicotyledons</taxon>
        <taxon>Gunneridae</taxon>
        <taxon>Pentapetalae</taxon>
        <taxon>Caryophyllales</taxon>
        <taxon>Cactineae</taxon>
        <taxon>Cactaceae</taxon>
        <taxon>Cactoideae</taxon>
        <taxon>Echinocereeae</taxon>
        <taxon>Carnegiea</taxon>
    </lineage>
</organism>
<name>A0A9Q1JI30_9CARY</name>
<feature type="compositionally biased region" description="Polar residues" evidence="2">
    <location>
        <begin position="91"/>
        <end position="101"/>
    </location>
</feature>
<keyword evidence="4" id="KW-1185">Reference proteome</keyword>
<feature type="compositionally biased region" description="Low complexity" evidence="2">
    <location>
        <begin position="77"/>
        <end position="90"/>
    </location>
</feature>
<feature type="region of interest" description="Disordered" evidence="2">
    <location>
        <begin position="200"/>
        <end position="241"/>
    </location>
</feature>
<evidence type="ECO:0000256" key="1">
    <source>
        <dbReference type="SAM" id="Coils"/>
    </source>
</evidence>
<evidence type="ECO:0000313" key="3">
    <source>
        <dbReference type="EMBL" id="KAJ8423724.1"/>
    </source>
</evidence>
<feature type="region of interest" description="Disordered" evidence="2">
    <location>
        <begin position="77"/>
        <end position="106"/>
    </location>
</feature>
<evidence type="ECO:0000313" key="4">
    <source>
        <dbReference type="Proteomes" id="UP001153076"/>
    </source>
</evidence>
<feature type="compositionally biased region" description="Acidic residues" evidence="2">
    <location>
        <begin position="219"/>
        <end position="241"/>
    </location>
</feature>
<comment type="caution">
    <text evidence="3">The sequence shown here is derived from an EMBL/GenBank/DDBJ whole genome shotgun (WGS) entry which is preliminary data.</text>
</comment>
<dbReference type="OrthoDB" id="1435387at2759"/>
<feature type="coiled-coil region" evidence="1">
    <location>
        <begin position="159"/>
        <end position="193"/>
    </location>
</feature>
<feature type="compositionally biased region" description="Polar residues" evidence="2">
    <location>
        <begin position="21"/>
        <end position="50"/>
    </location>
</feature>
<accession>A0A9Q1JI30</accession>
<evidence type="ECO:0000256" key="2">
    <source>
        <dbReference type="SAM" id="MobiDB-lite"/>
    </source>
</evidence>
<dbReference type="Proteomes" id="UP001153076">
    <property type="component" value="Unassembled WGS sequence"/>
</dbReference>
<feature type="region of interest" description="Disordered" evidence="2">
    <location>
        <begin position="18"/>
        <end position="56"/>
    </location>
</feature>
<reference evidence="3" key="1">
    <citation type="submission" date="2022-04" db="EMBL/GenBank/DDBJ databases">
        <title>Carnegiea gigantea Genome sequencing and assembly v2.</title>
        <authorList>
            <person name="Copetti D."/>
            <person name="Sanderson M.J."/>
            <person name="Burquez A."/>
            <person name="Wojciechowski M.F."/>
        </authorList>
    </citation>
    <scope>NUCLEOTIDE SEQUENCE</scope>
    <source>
        <strain evidence="3">SGP5-SGP5p</strain>
        <tissue evidence="3">Aerial part</tissue>
    </source>
</reference>
<keyword evidence="1" id="KW-0175">Coiled coil</keyword>
<gene>
    <name evidence="3" type="ORF">Cgig2_011145</name>
</gene>
<dbReference type="EMBL" id="JAKOGI010001885">
    <property type="protein sequence ID" value="KAJ8423724.1"/>
    <property type="molecule type" value="Genomic_DNA"/>
</dbReference>
<sequence length="241" mass="26282">MNYFPVKDVGEKSYQEKVSFHFTSSQGTPASTPSPTIDPTQNSIPTSSPPFHNHALPNTRLSTIQPTHLSFGHVPTSTTTPIGIPTPVTTLETSQPSQEDSQPIEDVQRQTKTKIFPTGKEQEAVGLTKKGKIFGFGMEDSCASTIGPPTTTKVSIELFEKEKQSQKKLKKRLHRVEKKLSETTKLVKTLMQQMNFTIPISTNVGVGNGGIGSTSGSNGEDEDKDEDEDDNDDDDDGNNDD</sequence>
<protein>
    <submittedName>
        <fullName evidence="3">Uncharacterized protein</fullName>
    </submittedName>
</protein>
<proteinExistence type="predicted"/>
<dbReference type="AlphaFoldDB" id="A0A9Q1JI30"/>